<keyword evidence="3" id="KW-1185">Reference proteome</keyword>
<dbReference type="Proteomes" id="UP000283509">
    <property type="component" value="Unassembled WGS sequence"/>
</dbReference>
<feature type="region of interest" description="Disordered" evidence="1">
    <location>
        <begin position="346"/>
        <end position="375"/>
    </location>
</feature>
<feature type="compositionally biased region" description="Basic and acidic residues" evidence="1">
    <location>
        <begin position="28"/>
        <end position="47"/>
    </location>
</feature>
<protein>
    <submittedName>
        <fullName evidence="2">Uncharacterized protein</fullName>
    </submittedName>
</protein>
<evidence type="ECO:0000256" key="1">
    <source>
        <dbReference type="SAM" id="MobiDB-lite"/>
    </source>
</evidence>
<evidence type="ECO:0000313" key="3">
    <source>
        <dbReference type="Proteomes" id="UP000283509"/>
    </source>
</evidence>
<dbReference type="AlphaFoldDB" id="A0A3R7PYP4"/>
<reference evidence="2 3" key="1">
    <citation type="submission" date="2018-04" db="EMBL/GenBank/DDBJ databases">
        <authorList>
            <person name="Zhang X."/>
            <person name="Yuan J."/>
            <person name="Li F."/>
            <person name="Xiang J."/>
        </authorList>
    </citation>
    <scope>NUCLEOTIDE SEQUENCE [LARGE SCALE GENOMIC DNA]</scope>
    <source>
        <tissue evidence="2">Muscle</tissue>
    </source>
</reference>
<evidence type="ECO:0000313" key="2">
    <source>
        <dbReference type="EMBL" id="ROT81219.1"/>
    </source>
</evidence>
<gene>
    <name evidence="2" type="ORF">C7M84_000045</name>
</gene>
<feature type="region of interest" description="Disordered" evidence="1">
    <location>
        <begin position="284"/>
        <end position="307"/>
    </location>
</feature>
<proteinExistence type="predicted"/>
<dbReference type="STRING" id="6689.A0A3R7PYP4"/>
<comment type="caution">
    <text evidence="2">The sequence shown here is derived from an EMBL/GenBank/DDBJ whole genome shotgun (WGS) entry which is preliminary data.</text>
</comment>
<dbReference type="EMBL" id="QCYY01001002">
    <property type="protein sequence ID" value="ROT81219.1"/>
    <property type="molecule type" value="Genomic_DNA"/>
</dbReference>
<name>A0A3R7PYP4_PENVA</name>
<accession>A0A3R7PYP4</accession>
<feature type="region of interest" description="Disordered" evidence="1">
    <location>
        <begin position="1"/>
        <end position="61"/>
    </location>
</feature>
<organism evidence="2 3">
    <name type="scientific">Penaeus vannamei</name>
    <name type="common">Whiteleg shrimp</name>
    <name type="synonym">Litopenaeus vannamei</name>
    <dbReference type="NCBI Taxonomy" id="6689"/>
    <lineage>
        <taxon>Eukaryota</taxon>
        <taxon>Metazoa</taxon>
        <taxon>Ecdysozoa</taxon>
        <taxon>Arthropoda</taxon>
        <taxon>Crustacea</taxon>
        <taxon>Multicrustacea</taxon>
        <taxon>Malacostraca</taxon>
        <taxon>Eumalacostraca</taxon>
        <taxon>Eucarida</taxon>
        <taxon>Decapoda</taxon>
        <taxon>Dendrobranchiata</taxon>
        <taxon>Penaeoidea</taxon>
        <taxon>Penaeidae</taxon>
        <taxon>Penaeus</taxon>
    </lineage>
</organism>
<sequence length="452" mass="46873">MHKRSPDTADGFPAEGVAGAPLPGPPEARVRGERPLSAKQDRRRERGVGMPRGGAAQGGRRALSGACPSACLLPNGPPARFCSLGAPGPRLSPRCGSRDAPAGVKASTSNAEPGWVALSHVAGSCSRFIASPPFPLPSPLTLAGLPPSSPSRRTQLALPRSSGAAFHRPPSSVAASCAAKDAPLAGEFRSTSSSTFSTLGRAAGAVSSRWKSLSIASTRARKLSILSFAIRTRGSTHSDHHLTARIRTKRGTTLTCHCRCGRLCRARNDSPGECARTLAVTPPPPASLPPSPLLSAPPPPALCSPLPRPSKPPLPRPLCPLPSPASLPLPPPPLCPLPPPASLPPPPPLSPLPPPLFPPAPPPSPSPLCPPPRHSPVPPAPPLCPPSPTKEAVHLFGHPDRCLLSCSVSFSGQTYVWQALISHSGLGNLRSSESFIATTISQMIKELKLECR</sequence>
<reference evidence="2 3" key="2">
    <citation type="submission" date="2019-01" db="EMBL/GenBank/DDBJ databases">
        <title>The decoding of complex shrimp genome reveals the adaptation for benthos swimmer, frequently molting mechanism and breeding impact on genome.</title>
        <authorList>
            <person name="Sun Y."/>
            <person name="Gao Y."/>
            <person name="Yu Y."/>
        </authorList>
    </citation>
    <scope>NUCLEOTIDE SEQUENCE [LARGE SCALE GENOMIC DNA]</scope>
    <source>
        <tissue evidence="2">Muscle</tissue>
    </source>
</reference>